<gene>
    <name evidence="3" type="ORF">BCR41DRAFT_362097</name>
</gene>
<keyword evidence="4" id="KW-1185">Reference proteome</keyword>
<keyword evidence="2" id="KW-1133">Transmembrane helix</keyword>
<dbReference type="GeneID" id="33567516"/>
<feature type="transmembrane region" description="Helical" evidence="2">
    <location>
        <begin position="79"/>
        <end position="101"/>
    </location>
</feature>
<evidence type="ECO:0000256" key="1">
    <source>
        <dbReference type="SAM" id="MobiDB-lite"/>
    </source>
</evidence>
<dbReference type="EMBL" id="MCFF01000052">
    <property type="protein sequence ID" value="ORZ05196.1"/>
    <property type="molecule type" value="Genomic_DNA"/>
</dbReference>
<sequence>MKLTPTSITLFLVEIGTFFSELIVAICCGLYVSSYPKSSEATSLSGIAIGTFAFAILSTLATAVLILRQKYGKTMRAIFESAWVIFATTMWILAAIGGIAYPPNGMSNVSCKILPNGTETSDPNYTRACQSMFASTAFCIVTALFYIATMIMLFVYSVKRTYHDRKSKKKQVGGHYKLSMTPSQYRRSEKEVEEGKNLKGAGEHEEDEQDQQQQQQQEEEEEERSGAIKDGHFTENVYKDPMVSNVPVTHQHHMNLQQQQHQQQQYLNQHQQQQSLWNQQPAYTPY</sequence>
<keyword evidence="2" id="KW-0812">Transmembrane</keyword>
<feature type="region of interest" description="Disordered" evidence="1">
    <location>
        <begin position="169"/>
        <end position="232"/>
    </location>
</feature>
<dbReference type="Proteomes" id="UP000193648">
    <property type="component" value="Unassembled WGS sequence"/>
</dbReference>
<feature type="region of interest" description="Disordered" evidence="1">
    <location>
        <begin position="253"/>
        <end position="286"/>
    </location>
</feature>
<name>A0A1Y2GE57_9FUNG</name>
<dbReference type="InParanoid" id="A0A1Y2GE57"/>
<feature type="transmembrane region" description="Helical" evidence="2">
    <location>
        <begin position="132"/>
        <end position="158"/>
    </location>
</feature>
<feature type="compositionally biased region" description="Basic and acidic residues" evidence="1">
    <location>
        <begin position="186"/>
        <end position="203"/>
    </location>
</feature>
<keyword evidence="2" id="KW-0472">Membrane</keyword>
<feature type="compositionally biased region" description="Low complexity" evidence="1">
    <location>
        <begin position="254"/>
        <end position="280"/>
    </location>
</feature>
<dbReference type="AlphaFoldDB" id="A0A1Y2GE57"/>
<evidence type="ECO:0000313" key="3">
    <source>
        <dbReference type="EMBL" id="ORZ05196.1"/>
    </source>
</evidence>
<evidence type="ECO:0000313" key="4">
    <source>
        <dbReference type="Proteomes" id="UP000193648"/>
    </source>
</evidence>
<feature type="transmembrane region" description="Helical" evidence="2">
    <location>
        <begin position="44"/>
        <end position="67"/>
    </location>
</feature>
<dbReference type="RefSeq" id="XP_021876971.1">
    <property type="nucleotide sequence ID" value="XM_022025673.1"/>
</dbReference>
<accession>A0A1Y2GE57</accession>
<reference evidence="3 4" key="1">
    <citation type="submission" date="2016-07" db="EMBL/GenBank/DDBJ databases">
        <title>Pervasive Adenine N6-methylation of Active Genes in Fungi.</title>
        <authorList>
            <consortium name="DOE Joint Genome Institute"/>
            <person name="Mondo S.J."/>
            <person name="Dannebaum R.O."/>
            <person name="Kuo R.C."/>
            <person name="Labutti K."/>
            <person name="Haridas S."/>
            <person name="Kuo A."/>
            <person name="Salamov A."/>
            <person name="Ahrendt S.R."/>
            <person name="Lipzen A."/>
            <person name="Sullivan W."/>
            <person name="Andreopoulos W.B."/>
            <person name="Clum A."/>
            <person name="Lindquist E."/>
            <person name="Daum C."/>
            <person name="Ramamoorthy G.K."/>
            <person name="Gryganskyi A."/>
            <person name="Culley D."/>
            <person name="Magnuson J.K."/>
            <person name="James T.Y."/>
            <person name="O'Malley M.A."/>
            <person name="Stajich J.E."/>
            <person name="Spatafora J.W."/>
            <person name="Visel A."/>
            <person name="Grigoriev I.V."/>
        </authorList>
    </citation>
    <scope>NUCLEOTIDE SEQUENCE [LARGE SCALE GENOMIC DNA]</scope>
    <source>
        <strain evidence="3 4">NRRL 3116</strain>
    </source>
</reference>
<dbReference type="OrthoDB" id="2437165at2759"/>
<organism evidence="3 4">
    <name type="scientific">Lobosporangium transversale</name>
    <dbReference type="NCBI Taxonomy" id="64571"/>
    <lineage>
        <taxon>Eukaryota</taxon>
        <taxon>Fungi</taxon>
        <taxon>Fungi incertae sedis</taxon>
        <taxon>Mucoromycota</taxon>
        <taxon>Mortierellomycotina</taxon>
        <taxon>Mortierellomycetes</taxon>
        <taxon>Mortierellales</taxon>
        <taxon>Mortierellaceae</taxon>
        <taxon>Lobosporangium</taxon>
    </lineage>
</organism>
<protein>
    <recommendedName>
        <fullName evidence="5">MARVEL domain-containing protein</fullName>
    </recommendedName>
</protein>
<evidence type="ECO:0000256" key="2">
    <source>
        <dbReference type="SAM" id="Phobius"/>
    </source>
</evidence>
<comment type="caution">
    <text evidence="3">The sequence shown here is derived from an EMBL/GenBank/DDBJ whole genome shotgun (WGS) entry which is preliminary data.</text>
</comment>
<feature type="transmembrane region" description="Helical" evidence="2">
    <location>
        <begin position="12"/>
        <end position="32"/>
    </location>
</feature>
<proteinExistence type="predicted"/>
<evidence type="ECO:0008006" key="5">
    <source>
        <dbReference type="Google" id="ProtNLM"/>
    </source>
</evidence>